<proteinExistence type="predicted"/>
<reference evidence="2 3" key="1">
    <citation type="journal article" date="2016" name="Mol. Biol. Evol.">
        <title>Comparative Genomics of Early-Diverging Mushroom-Forming Fungi Provides Insights into the Origins of Lignocellulose Decay Capabilities.</title>
        <authorList>
            <person name="Nagy L.G."/>
            <person name="Riley R."/>
            <person name="Tritt A."/>
            <person name="Adam C."/>
            <person name="Daum C."/>
            <person name="Floudas D."/>
            <person name="Sun H."/>
            <person name="Yadav J.S."/>
            <person name="Pangilinan J."/>
            <person name="Larsson K.H."/>
            <person name="Matsuura K."/>
            <person name="Barry K."/>
            <person name="Labutti K."/>
            <person name="Kuo R."/>
            <person name="Ohm R.A."/>
            <person name="Bhattacharya S.S."/>
            <person name="Shirouzu T."/>
            <person name="Yoshinaga Y."/>
            <person name="Martin F.M."/>
            <person name="Grigoriev I.V."/>
            <person name="Hibbett D.S."/>
        </authorList>
    </citation>
    <scope>NUCLEOTIDE SEQUENCE [LARGE SCALE GENOMIC DNA]</scope>
    <source>
        <strain evidence="2 3">HHB12029</strain>
    </source>
</reference>
<sequence>MLARPIVRSTTRALLARRYTLDVKLPDISRDPQAEALEPQAKVPFVYDFWDSKAKNAAAAAQAAAEAAATTLPGLPKVITAAGTATHLGGGPSSNAYEPPIEQAQPVIRTAGQVSGVWGGLADDIGLPSTDEIRNSLAKITDPASTPPLPKSKDLTEDDKKGLWMLVGLIAGGWIAGGIFSPRKRTQEH</sequence>
<protein>
    <submittedName>
        <fullName evidence="2">Uncharacterized protein</fullName>
    </submittedName>
</protein>
<evidence type="ECO:0000256" key="1">
    <source>
        <dbReference type="SAM" id="Phobius"/>
    </source>
</evidence>
<evidence type="ECO:0000313" key="2">
    <source>
        <dbReference type="EMBL" id="KZV86549.1"/>
    </source>
</evidence>
<dbReference type="OrthoDB" id="445357at2759"/>
<keyword evidence="1" id="KW-0472">Membrane</keyword>
<dbReference type="EMBL" id="KV426152">
    <property type="protein sequence ID" value="KZV86549.1"/>
    <property type="molecule type" value="Genomic_DNA"/>
</dbReference>
<evidence type="ECO:0000313" key="3">
    <source>
        <dbReference type="Proteomes" id="UP000077266"/>
    </source>
</evidence>
<keyword evidence="1" id="KW-1133">Transmembrane helix</keyword>
<keyword evidence="3" id="KW-1185">Reference proteome</keyword>
<accession>A0A165ZXH1</accession>
<name>A0A165ZXH1_EXIGL</name>
<dbReference type="InParanoid" id="A0A165ZXH1"/>
<keyword evidence="1" id="KW-0812">Transmembrane</keyword>
<feature type="transmembrane region" description="Helical" evidence="1">
    <location>
        <begin position="162"/>
        <end position="180"/>
    </location>
</feature>
<gene>
    <name evidence="2" type="ORF">EXIGLDRAFT_774513</name>
</gene>
<dbReference type="Proteomes" id="UP000077266">
    <property type="component" value="Unassembled WGS sequence"/>
</dbReference>
<organism evidence="2 3">
    <name type="scientific">Exidia glandulosa HHB12029</name>
    <dbReference type="NCBI Taxonomy" id="1314781"/>
    <lineage>
        <taxon>Eukaryota</taxon>
        <taxon>Fungi</taxon>
        <taxon>Dikarya</taxon>
        <taxon>Basidiomycota</taxon>
        <taxon>Agaricomycotina</taxon>
        <taxon>Agaricomycetes</taxon>
        <taxon>Auriculariales</taxon>
        <taxon>Exidiaceae</taxon>
        <taxon>Exidia</taxon>
    </lineage>
</organism>
<dbReference type="AlphaFoldDB" id="A0A165ZXH1"/>
<dbReference type="STRING" id="1314781.A0A165ZXH1"/>